<evidence type="ECO:0008006" key="3">
    <source>
        <dbReference type="Google" id="ProtNLM"/>
    </source>
</evidence>
<name>A0AAV5VSU4_9BILA</name>
<accession>A0AAV5VSU4</accession>
<proteinExistence type="predicted"/>
<protein>
    <recommendedName>
        <fullName evidence="3">G protein-coupled receptor</fullName>
    </recommendedName>
</protein>
<comment type="caution">
    <text evidence="1">The sequence shown here is derived from an EMBL/GenBank/DDBJ whole genome shotgun (WGS) entry which is preliminary data.</text>
</comment>
<evidence type="ECO:0000313" key="1">
    <source>
        <dbReference type="EMBL" id="GMT21428.1"/>
    </source>
</evidence>
<reference evidence="1" key="1">
    <citation type="submission" date="2023-10" db="EMBL/GenBank/DDBJ databases">
        <title>Genome assembly of Pristionchus species.</title>
        <authorList>
            <person name="Yoshida K."/>
            <person name="Sommer R.J."/>
        </authorList>
    </citation>
    <scope>NUCLEOTIDE SEQUENCE</scope>
    <source>
        <strain evidence="1">RS5133</strain>
    </source>
</reference>
<evidence type="ECO:0000313" key="2">
    <source>
        <dbReference type="Proteomes" id="UP001432322"/>
    </source>
</evidence>
<keyword evidence="2" id="KW-1185">Reference proteome</keyword>
<feature type="non-terminal residue" evidence="1">
    <location>
        <position position="1"/>
    </location>
</feature>
<dbReference type="AlphaFoldDB" id="A0AAV5VSU4"/>
<gene>
    <name evidence="1" type="ORF">PFISCL1PPCAC_12725</name>
</gene>
<dbReference type="EMBL" id="BTSY01000004">
    <property type="protein sequence ID" value="GMT21428.1"/>
    <property type="molecule type" value="Genomic_DNA"/>
</dbReference>
<dbReference type="Proteomes" id="UP001432322">
    <property type="component" value="Unassembled WGS sequence"/>
</dbReference>
<sequence length="82" mass="9095">TYLFISMSVNVCMMALERVTATFDILAPAHNAIERIPRVIVLAVKLIIPAIPVRTLVGLPAPFFAYADTMKLVNLFTMHHGK</sequence>
<organism evidence="1 2">
    <name type="scientific">Pristionchus fissidentatus</name>
    <dbReference type="NCBI Taxonomy" id="1538716"/>
    <lineage>
        <taxon>Eukaryota</taxon>
        <taxon>Metazoa</taxon>
        <taxon>Ecdysozoa</taxon>
        <taxon>Nematoda</taxon>
        <taxon>Chromadorea</taxon>
        <taxon>Rhabditida</taxon>
        <taxon>Rhabditina</taxon>
        <taxon>Diplogasteromorpha</taxon>
        <taxon>Diplogasteroidea</taxon>
        <taxon>Neodiplogasteridae</taxon>
        <taxon>Pristionchus</taxon>
    </lineage>
</organism>
<feature type="non-terminal residue" evidence="1">
    <location>
        <position position="82"/>
    </location>
</feature>